<evidence type="ECO:0000313" key="1">
    <source>
        <dbReference type="EMBL" id="KAH7933740.1"/>
    </source>
</evidence>
<evidence type="ECO:0000313" key="2">
    <source>
        <dbReference type="Proteomes" id="UP000821865"/>
    </source>
</evidence>
<comment type="caution">
    <text evidence="1">The sequence shown here is derived from an EMBL/GenBank/DDBJ whole genome shotgun (WGS) entry which is preliminary data.</text>
</comment>
<sequence>MLREGSSLAKYPSDKHVLLRESFVASKGTACPSKKDVPVVWNFSLWDEKLAQVLRLRVQETPRTENESWHAITDHIHVFSAFLVTTNEHAVHITSLVRSHETKGKGTRIRHPPLVCIIRASNRTITSKAQIRLAWTWLNPSFKNALILCPPPKEIFLQDEDIRVAVAARYSGASSLRWLKLHRPPKKSQENCCAVCVRPLFGAVSLWKVVEFIAHYRVAGARSFYFYDVNMTSDLKLLIARMQHLGVDVTLVPFKLIMDSTVEQENVHAHGQMPGLYDCIFRSMFKMDYYVHVDLDELMVPMTNFSIPALVQQAERKSIRPLGSLVVPMRYHCLEYPRNMRYASEEFSALQTSLFPYHSGDIKHGGFTKYIARSRTVCEAGVHHIHKHCAMNTVSFLNSYEAYFRHYRQCCSFAPSSDYDQKGHFWKVTSLSADTSFVEFSARIERDPLVRALRFSFACVYKNLHARPVTASFCGQPVLSYEGWPALAVAAIIFKIYAWPPLLLFVTLVYYKFCILYNLLVRWLIWLLLFGAGFLLATMFLMPDVTSPVEGWFQTPEWPTPTTPPTDPLPDLNWTACPSEKDVPVVRNFRLWDEKLAQVLRLRVQGSPRTEDESWHAITDHIHVFSAFLVTTNEHAVHITSLVRSHETKGKGTRIRHPHLVCIIRASNRTITSKAQLRLVWTWLNPSFKNALILCPPPKEIFLQDEDIRVAVAARYSGASSLRWLKLHRPPKKSPGKCCAVCVRPLFGAVSLWKVVEFIAHYRVVGARSFYFYDVNMTSDLKLLIALMQHLGVDVTLVPFKLIMDSTVEQQHVHAHGQMPGLYDCIFDPCLKWITTCTWTSTS</sequence>
<organism evidence="1 2">
    <name type="scientific">Dermacentor silvarum</name>
    <name type="common">Tick</name>
    <dbReference type="NCBI Taxonomy" id="543639"/>
    <lineage>
        <taxon>Eukaryota</taxon>
        <taxon>Metazoa</taxon>
        <taxon>Ecdysozoa</taxon>
        <taxon>Arthropoda</taxon>
        <taxon>Chelicerata</taxon>
        <taxon>Arachnida</taxon>
        <taxon>Acari</taxon>
        <taxon>Parasitiformes</taxon>
        <taxon>Ixodida</taxon>
        <taxon>Ixodoidea</taxon>
        <taxon>Ixodidae</taxon>
        <taxon>Rhipicephalinae</taxon>
        <taxon>Dermacentor</taxon>
    </lineage>
</organism>
<dbReference type="Proteomes" id="UP000821865">
    <property type="component" value="Chromosome 9"/>
</dbReference>
<proteinExistence type="predicted"/>
<keyword evidence="2" id="KW-1185">Reference proteome</keyword>
<name>A0ACB8C4J9_DERSI</name>
<reference evidence="1" key="1">
    <citation type="submission" date="2020-05" db="EMBL/GenBank/DDBJ databases">
        <title>Large-scale comparative analyses of tick genomes elucidate their genetic diversity and vector capacities.</title>
        <authorList>
            <person name="Jia N."/>
            <person name="Wang J."/>
            <person name="Shi W."/>
            <person name="Du L."/>
            <person name="Sun Y."/>
            <person name="Zhan W."/>
            <person name="Jiang J."/>
            <person name="Wang Q."/>
            <person name="Zhang B."/>
            <person name="Ji P."/>
            <person name="Sakyi L.B."/>
            <person name="Cui X."/>
            <person name="Yuan T."/>
            <person name="Jiang B."/>
            <person name="Yang W."/>
            <person name="Lam T.T.-Y."/>
            <person name="Chang Q."/>
            <person name="Ding S."/>
            <person name="Wang X."/>
            <person name="Zhu J."/>
            <person name="Ruan X."/>
            <person name="Zhao L."/>
            <person name="Wei J."/>
            <person name="Que T."/>
            <person name="Du C."/>
            <person name="Cheng J."/>
            <person name="Dai P."/>
            <person name="Han X."/>
            <person name="Huang E."/>
            <person name="Gao Y."/>
            <person name="Liu J."/>
            <person name="Shao H."/>
            <person name="Ye R."/>
            <person name="Li L."/>
            <person name="Wei W."/>
            <person name="Wang X."/>
            <person name="Wang C."/>
            <person name="Yang T."/>
            <person name="Huo Q."/>
            <person name="Li W."/>
            <person name="Guo W."/>
            <person name="Chen H."/>
            <person name="Zhou L."/>
            <person name="Ni X."/>
            <person name="Tian J."/>
            <person name="Zhou Y."/>
            <person name="Sheng Y."/>
            <person name="Liu T."/>
            <person name="Pan Y."/>
            <person name="Xia L."/>
            <person name="Li J."/>
            <person name="Zhao F."/>
            <person name="Cao W."/>
        </authorList>
    </citation>
    <scope>NUCLEOTIDE SEQUENCE</scope>
    <source>
        <strain evidence="1">Dsil-2018</strain>
    </source>
</reference>
<dbReference type="EMBL" id="CM023478">
    <property type="protein sequence ID" value="KAH7933740.1"/>
    <property type="molecule type" value="Genomic_DNA"/>
</dbReference>
<accession>A0ACB8C4J9</accession>
<gene>
    <name evidence="1" type="ORF">HPB49_016654</name>
</gene>
<protein>
    <submittedName>
        <fullName evidence="1">Uncharacterized protein</fullName>
    </submittedName>
</protein>